<dbReference type="Proteomes" id="UP000029453">
    <property type="component" value="Unassembled WGS sequence"/>
</dbReference>
<dbReference type="AlphaFoldDB" id="M9LPW1"/>
<comment type="caution">
    <text evidence="1">The sequence shown here is derived from an EMBL/GenBank/DDBJ whole genome shotgun (WGS) entry which is preliminary data.</text>
</comment>
<proteinExistence type="predicted"/>
<sequence>MGGLDDILNASKVAKSGVTIPLENDTAEWVAPVKEYGKDLNEWSAMLHLKY</sequence>
<reference evidence="1 2" key="1">
    <citation type="submission" date="2012-10" db="EMBL/GenBank/DDBJ databases">
        <title>Draft Genome Sequence of Paenibacillus popilliae ATCC 14706T.</title>
        <authorList>
            <person name="Iiyama K."/>
            <person name="Mori K."/>
            <person name="Mon H."/>
            <person name="Chieda Y."/>
            <person name="Lee J.M."/>
            <person name="Kusakabe T."/>
            <person name="Tashiro K."/>
            <person name="Asano S."/>
            <person name="Yasunaga-Aoki C."/>
            <person name="Shimizu S."/>
        </authorList>
    </citation>
    <scope>NUCLEOTIDE SEQUENCE [LARGE SCALE GENOMIC DNA]</scope>
    <source>
        <strain evidence="1 2">ATCC 14706</strain>
    </source>
</reference>
<name>M9LPW1_PAEPP</name>
<protein>
    <submittedName>
        <fullName evidence="1">Predicted hydrolase</fullName>
    </submittedName>
</protein>
<keyword evidence="1" id="KW-0378">Hydrolase</keyword>
<evidence type="ECO:0000313" key="1">
    <source>
        <dbReference type="EMBL" id="GAC42636.1"/>
    </source>
</evidence>
<accession>M9LPW1</accession>
<organism evidence="1 2">
    <name type="scientific">Paenibacillus popilliae ATCC 14706</name>
    <dbReference type="NCBI Taxonomy" id="1212764"/>
    <lineage>
        <taxon>Bacteria</taxon>
        <taxon>Bacillati</taxon>
        <taxon>Bacillota</taxon>
        <taxon>Bacilli</taxon>
        <taxon>Bacillales</taxon>
        <taxon>Paenibacillaceae</taxon>
        <taxon>Paenibacillus</taxon>
    </lineage>
</organism>
<keyword evidence="2" id="KW-1185">Reference proteome</keyword>
<gene>
    <name evidence="1" type="ORF">PPOP_1994</name>
</gene>
<dbReference type="EMBL" id="BALG01000130">
    <property type="protein sequence ID" value="GAC42636.1"/>
    <property type="molecule type" value="Genomic_DNA"/>
</dbReference>
<evidence type="ECO:0000313" key="2">
    <source>
        <dbReference type="Proteomes" id="UP000029453"/>
    </source>
</evidence>
<dbReference type="GO" id="GO:0016787">
    <property type="term" value="F:hydrolase activity"/>
    <property type="evidence" value="ECO:0007669"/>
    <property type="project" value="UniProtKB-KW"/>
</dbReference>